<evidence type="ECO:0000313" key="2">
    <source>
        <dbReference type="EMBL" id="RJF87884.1"/>
    </source>
</evidence>
<evidence type="ECO:0000313" key="3">
    <source>
        <dbReference type="Proteomes" id="UP000284605"/>
    </source>
</evidence>
<dbReference type="PANTHER" id="PTHR33608">
    <property type="entry name" value="BLL2464 PROTEIN"/>
    <property type="match status" value="1"/>
</dbReference>
<gene>
    <name evidence="2" type="ORF">D3874_13325</name>
</gene>
<comment type="caution">
    <text evidence="2">The sequence shown here is derived from an EMBL/GenBank/DDBJ whole genome shotgun (WGS) entry which is preliminary data.</text>
</comment>
<accession>A0A418WD12</accession>
<organism evidence="2 3">
    <name type="scientific">Oleomonas cavernae</name>
    <dbReference type="NCBI Taxonomy" id="2320859"/>
    <lineage>
        <taxon>Bacteria</taxon>
        <taxon>Pseudomonadati</taxon>
        <taxon>Pseudomonadota</taxon>
        <taxon>Alphaproteobacteria</taxon>
        <taxon>Acetobacterales</taxon>
        <taxon>Acetobacteraceae</taxon>
        <taxon>Oleomonas</taxon>
    </lineage>
</organism>
<dbReference type="OrthoDB" id="9794556at2"/>
<name>A0A418WD12_9PROT</name>
<dbReference type="Pfam" id="PF01882">
    <property type="entry name" value="DUF58"/>
    <property type="match status" value="1"/>
</dbReference>
<feature type="domain" description="DUF58" evidence="1">
    <location>
        <begin position="48"/>
        <end position="250"/>
    </location>
</feature>
<sequence>MPVSALQGEALGAGLPPLLVAAERVASTVAQGVHGRRRVGMGDSFWQFRPYRPGDEIRDIDWRQSARAARVFVREREWEAAQSVWLWVDRSASMAFASTRVLPTKADRAALLGLALASLLLRAGERVGLLGRHALGHAGRHFLMTLANELALPGGALESLPPITELPRDCRIVILGDLLRPEAEIEAIVEGFAARGIAGHLVQVLDPAEIDFPYAGRNRFVGPEAEGTLLVGRTESLAEAYRTRMADHRQSVEDIARRSGWTVIHHRTDRPAEAALLALFLGLADLGRR</sequence>
<dbReference type="RefSeq" id="WP_119778519.1">
    <property type="nucleotide sequence ID" value="NZ_QYUK01000011.1"/>
</dbReference>
<dbReference type="PANTHER" id="PTHR33608:SF6">
    <property type="entry name" value="BLL2464 PROTEIN"/>
    <property type="match status" value="1"/>
</dbReference>
<dbReference type="EMBL" id="QYUK01000011">
    <property type="protein sequence ID" value="RJF87884.1"/>
    <property type="molecule type" value="Genomic_DNA"/>
</dbReference>
<dbReference type="AlphaFoldDB" id="A0A418WD12"/>
<dbReference type="Proteomes" id="UP000284605">
    <property type="component" value="Unassembled WGS sequence"/>
</dbReference>
<dbReference type="InterPro" id="IPR002881">
    <property type="entry name" value="DUF58"/>
</dbReference>
<protein>
    <submittedName>
        <fullName evidence="2">DUF58 domain-containing protein</fullName>
    </submittedName>
</protein>
<proteinExistence type="predicted"/>
<keyword evidence="3" id="KW-1185">Reference proteome</keyword>
<reference evidence="2 3" key="1">
    <citation type="submission" date="2018-09" db="EMBL/GenBank/DDBJ databases">
        <authorList>
            <person name="Zhu H."/>
        </authorList>
    </citation>
    <scope>NUCLEOTIDE SEQUENCE [LARGE SCALE GENOMIC DNA]</scope>
    <source>
        <strain evidence="2 3">K1W22B-8</strain>
    </source>
</reference>
<evidence type="ECO:0000259" key="1">
    <source>
        <dbReference type="Pfam" id="PF01882"/>
    </source>
</evidence>